<dbReference type="KEGG" id="vin:AKJ08_3385"/>
<evidence type="ECO:0000259" key="2">
    <source>
        <dbReference type="Pfam" id="PF04316"/>
    </source>
</evidence>
<feature type="region of interest" description="Disordered" evidence="1">
    <location>
        <begin position="1"/>
        <end position="42"/>
    </location>
</feature>
<gene>
    <name evidence="3" type="ORF">AKJ08_3385</name>
</gene>
<dbReference type="Proteomes" id="UP000055590">
    <property type="component" value="Chromosome"/>
</dbReference>
<proteinExistence type="predicted"/>
<keyword evidence="4" id="KW-1185">Reference proteome</keyword>
<organism evidence="3 4">
    <name type="scientific">Vulgatibacter incomptus</name>
    <dbReference type="NCBI Taxonomy" id="1391653"/>
    <lineage>
        <taxon>Bacteria</taxon>
        <taxon>Pseudomonadati</taxon>
        <taxon>Myxococcota</taxon>
        <taxon>Myxococcia</taxon>
        <taxon>Myxococcales</taxon>
        <taxon>Cystobacterineae</taxon>
        <taxon>Vulgatibacteraceae</taxon>
        <taxon>Vulgatibacter</taxon>
    </lineage>
</organism>
<evidence type="ECO:0000313" key="4">
    <source>
        <dbReference type="Proteomes" id="UP000055590"/>
    </source>
</evidence>
<feature type="domain" description="Anti-sigma-28 factor FlgM C-terminal" evidence="2">
    <location>
        <begin position="48"/>
        <end position="98"/>
    </location>
</feature>
<dbReference type="STRING" id="1391653.AKJ08_3385"/>
<dbReference type="SUPFAM" id="SSF101498">
    <property type="entry name" value="Anti-sigma factor FlgM"/>
    <property type="match status" value="1"/>
</dbReference>
<accession>A0A0K1PHI1</accession>
<evidence type="ECO:0000256" key="1">
    <source>
        <dbReference type="SAM" id="MobiDB-lite"/>
    </source>
</evidence>
<reference evidence="3 4" key="1">
    <citation type="submission" date="2015-08" db="EMBL/GenBank/DDBJ databases">
        <authorList>
            <person name="Babu N.S."/>
            <person name="Beckwith C.J."/>
            <person name="Beseler K.G."/>
            <person name="Brison A."/>
            <person name="Carone J.V."/>
            <person name="Caskin T.P."/>
            <person name="Diamond M."/>
            <person name="Durham M.E."/>
            <person name="Foxe J.M."/>
            <person name="Go M."/>
            <person name="Henderson B.A."/>
            <person name="Jones I.B."/>
            <person name="McGettigan J.A."/>
            <person name="Micheletti S.J."/>
            <person name="Nasrallah M.E."/>
            <person name="Ortiz D."/>
            <person name="Piller C.R."/>
            <person name="Privatt S.R."/>
            <person name="Schneider S.L."/>
            <person name="Sharp S."/>
            <person name="Smith T.C."/>
            <person name="Stanton J.D."/>
            <person name="Ullery H.E."/>
            <person name="Wilson R.J."/>
            <person name="Serrano M.G."/>
            <person name="Buck G."/>
            <person name="Lee V."/>
            <person name="Wang Y."/>
            <person name="Carvalho R."/>
            <person name="Voegtly L."/>
            <person name="Shi R."/>
            <person name="Duckworth R."/>
            <person name="Johnson A."/>
            <person name="Loviza R."/>
            <person name="Walstead R."/>
            <person name="Shah Z."/>
            <person name="Kiflezghi M."/>
            <person name="Wade K."/>
            <person name="Ball S.L."/>
            <person name="Bradley K.W."/>
            <person name="Asai D.J."/>
            <person name="Bowman C.A."/>
            <person name="Russell D.A."/>
            <person name="Pope W.H."/>
            <person name="Jacobs-Sera D."/>
            <person name="Hendrix R.W."/>
            <person name="Hatfull G.F."/>
        </authorList>
    </citation>
    <scope>NUCLEOTIDE SEQUENCE [LARGE SCALE GENOMIC DNA]</scope>
    <source>
        <strain evidence="3 4">DSM 27710</strain>
    </source>
</reference>
<dbReference type="InterPro" id="IPR035890">
    <property type="entry name" value="Anti-sigma-28_factor_FlgM_sf"/>
</dbReference>
<evidence type="ECO:0000313" key="3">
    <source>
        <dbReference type="EMBL" id="AKU92998.1"/>
    </source>
</evidence>
<dbReference type="EMBL" id="CP012332">
    <property type="protein sequence ID" value="AKU92998.1"/>
    <property type="molecule type" value="Genomic_DNA"/>
</dbReference>
<protein>
    <submittedName>
        <fullName evidence="3">Putative anti-sigma-28 factor, FlgM</fullName>
    </submittedName>
</protein>
<dbReference type="AlphaFoldDB" id="A0A0K1PHI1"/>
<dbReference type="InterPro" id="IPR031316">
    <property type="entry name" value="FlgM_C"/>
</dbReference>
<dbReference type="PATRIC" id="fig|1391653.3.peg.3535"/>
<name>A0A0K1PHI1_9BACT</name>
<dbReference type="Pfam" id="PF04316">
    <property type="entry name" value="FlgM"/>
    <property type="match status" value="1"/>
</dbReference>
<sequence length="112" mass="12104">MTPKDIHDIASLPAARSATGVRPRHEAATAPVTADPVLAPRAPDKVTTDTQRELQAAVEHAKSTSGETRTARLAEIEAQVRKGNYKPDPARIAQRILDEAELLAQIHAILRT</sequence>